<evidence type="ECO:0000313" key="2">
    <source>
        <dbReference type="EMBL" id="CAE0432276.1"/>
    </source>
</evidence>
<dbReference type="PANTHER" id="PTHR20992">
    <property type="entry name" value="AT15442P-RELATED"/>
    <property type="match status" value="1"/>
</dbReference>
<protein>
    <recommendedName>
        <fullName evidence="3">TIGR00341 family protein</fullName>
    </recommendedName>
</protein>
<feature type="transmembrane region" description="Helical" evidence="1">
    <location>
        <begin position="167"/>
        <end position="188"/>
    </location>
</feature>
<evidence type="ECO:0000256" key="1">
    <source>
        <dbReference type="SAM" id="Phobius"/>
    </source>
</evidence>
<feature type="transmembrane region" description="Helical" evidence="1">
    <location>
        <begin position="286"/>
        <end position="305"/>
    </location>
</feature>
<gene>
    <name evidence="2" type="ORF">ASTO00021_LOCUS2603</name>
</gene>
<keyword evidence="1" id="KW-0472">Membrane</keyword>
<organism evidence="2">
    <name type="scientific">Aplanochytrium stocchinoi</name>
    <dbReference type="NCBI Taxonomy" id="215587"/>
    <lineage>
        <taxon>Eukaryota</taxon>
        <taxon>Sar</taxon>
        <taxon>Stramenopiles</taxon>
        <taxon>Bigyra</taxon>
        <taxon>Labyrinthulomycetes</taxon>
        <taxon>Thraustochytrida</taxon>
        <taxon>Thraustochytriidae</taxon>
        <taxon>Aplanochytrium</taxon>
    </lineage>
</organism>
<keyword evidence="1" id="KW-1133">Transmembrane helix</keyword>
<dbReference type="AlphaFoldDB" id="A0A7S3PFR9"/>
<dbReference type="EMBL" id="HBIN01003747">
    <property type="protein sequence ID" value="CAE0432276.1"/>
    <property type="molecule type" value="Transcribed_RNA"/>
</dbReference>
<feature type="transmembrane region" description="Helical" evidence="1">
    <location>
        <begin position="312"/>
        <end position="336"/>
    </location>
</feature>
<sequence>MITLKFRLTKKNIIKVHAVDTGFGEGVTAQEESGYNISGGLLKATMNEDEVKTMVIFSFTTKTSEAEKHANNLKLLGVGDPIGFGSLSIIGLELNRRAADNLETKELIQAKVTNETEASKRDGPELSSTGKSVMQSLTAMRNEVKNTIKSRIAMDQVITLISGASEFSFDFVMLVVVASVIAACGLLTNSVVSIVASMLVSPIMGPILGVTFGVTIRDWNLVKKGLYSEFFALLICLLIGFLMGLGTAKVTYQNAVDRYKANDNIAIGINGWPVPEMSSRGQPESLVYGLLVAFFSGIGVALSVLGNNTTSLVGVAISASLLPPVVNTGILLGFAIRFESFRDDEIDSPDIVDHSSQDLLTMAGWSFALTVSNVILIFVAGIMMFYVKEVRRGDTKSDFWNKHLEETRNYNKIQGGDKEAKNLLDVVTRQLQEEDPGLFISTNNGYDGVFGDTLHNKVKNRWQKAALGTLGMSQQNVAQDSAQVDEGAHVGIKKEATNSSDLRQRSLHIMRLSKKDLTDTLKTMVSKRLDNALPQGMV</sequence>
<keyword evidence="1" id="KW-0812">Transmembrane</keyword>
<evidence type="ECO:0008006" key="3">
    <source>
        <dbReference type="Google" id="ProtNLM"/>
    </source>
</evidence>
<name>A0A7S3PFR9_9STRA</name>
<feature type="transmembrane region" description="Helical" evidence="1">
    <location>
        <begin position="194"/>
        <end position="214"/>
    </location>
</feature>
<proteinExistence type="predicted"/>
<dbReference type="PANTHER" id="PTHR20992:SF9">
    <property type="entry name" value="AT15442P-RELATED"/>
    <property type="match status" value="1"/>
</dbReference>
<feature type="transmembrane region" description="Helical" evidence="1">
    <location>
        <begin position="226"/>
        <end position="245"/>
    </location>
</feature>
<accession>A0A7S3PFR9</accession>
<reference evidence="2" key="1">
    <citation type="submission" date="2021-01" db="EMBL/GenBank/DDBJ databases">
        <authorList>
            <person name="Corre E."/>
            <person name="Pelletier E."/>
            <person name="Niang G."/>
            <person name="Scheremetjew M."/>
            <person name="Finn R."/>
            <person name="Kale V."/>
            <person name="Holt S."/>
            <person name="Cochrane G."/>
            <person name="Meng A."/>
            <person name="Brown T."/>
            <person name="Cohen L."/>
        </authorList>
    </citation>
    <scope>NUCLEOTIDE SEQUENCE</scope>
    <source>
        <strain evidence="2">GSBS06</strain>
    </source>
</reference>
<dbReference type="Pfam" id="PF04087">
    <property type="entry name" value="DUF389"/>
    <property type="match status" value="1"/>
</dbReference>
<dbReference type="InterPro" id="IPR005240">
    <property type="entry name" value="DUF389"/>
</dbReference>
<feature type="transmembrane region" description="Helical" evidence="1">
    <location>
        <begin position="365"/>
        <end position="387"/>
    </location>
</feature>